<proteinExistence type="predicted"/>
<evidence type="ECO:0000313" key="2">
    <source>
        <dbReference type="EMBL" id="GMS79516.1"/>
    </source>
</evidence>
<comment type="caution">
    <text evidence="2">The sequence shown here is derived from an EMBL/GenBank/DDBJ whole genome shotgun (WGS) entry which is preliminary data.</text>
</comment>
<reference evidence="2" key="1">
    <citation type="submission" date="2023-10" db="EMBL/GenBank/DDBJ databases">
        <title>Genome assembly of Pristionchus species.</title>
        <authorList>
            <person name="Yoshida K."/>
            <person name="Sommer R.J."/>
        </authorList>
    </citation>
    <scope>NUCLEOTIDE SEQUENCE</scope>
    <source>
        <strain evidence="2">RS0144</strain>
    </source>
</reference>
<evidence type="ECO:0000256" key="1">
    <source>
        <dbReference type="SAM" id="MobiDB-lite"/>
    </source>
</evidence>
<name>A0AAV5S8X6_9BILA</name>
<organism evidence="2 3">
    <name type="scientific">Pristionchus entomophagus</name>
    <dbReference type="NCBI Taxonomy" id="358040"/>
    <lineage>
        <taxon>Eukaryota</taxon>
        <taxon>Metazoa</taxon>
        <taxon>Ecdysozoa</taxon>
        <taxon>Nematoda</taxon>
        <taxon>Chromadorea</taxon>
        <taxon>Rhabditida</taxon>
        <taxon>Rhabditina</taxon>
        <taxon>Diplogasteromorpha</taxon>
        <taxon>Diplogasteroidea</taxon>
        <taxon>Neodiplogasteridae</taxon>
        <taxon>Pristionchus</taxon>
    </lineage>
</organism>
<gene>
    <name evidence="2" type="ORF">PENTCL1PPCAC_1691</name>
</gene>
<accession>A0AAV5S8X6</accession>
<evidence type="ECO:0000313" key="3">
    <source>
        <dbReference type="Proteomes" id="UP001432027"/>
    </source>
</evidence>
<protein>
    <recommendedName>
        <fullName evidence="4">MSP domain-containing protein</fullName>
    </recommendedName>
</protein>
<feature type="non-terminal residue" evidence="2">
    <location>
        <position position="1"/>
    </location>
</feature>
<keyword evidence="3" id="KW-1185">Reference proteome</keyword>
<dbReference type="Proteomes" id="UP001432027">
    <property type="component" value="Unassembled WGS sequence"/>
</dbReference>
<feature type="compositionally biased region" description="Low complexity" evidence="1">
    <location>
        <begin position="113"/>
        <end position="133"/>
    </location>
</feature>
<dbReference type="AlphaFoldDB" id="A0AAV5S8X6"/>
<evidence type="ECO:0008006" key="4">
    <source>
        <dbReference type="Google" id="ProtNLM"/>
    </source>
</evidence>
<sequence>SPVTPKPVELDKLYENRRYVVPVNVPYKIRMPSRDTIDLGLKDAFVSWKGNSLVSPPPPPLTGRGVAILESSRASGSYLWSKKDNNNNIILAIHHEQPFELEFHLKSLPDAKPVPSPATVAPVPGPPATTQAPAPAPNA</sequence>
<dbReference type="EMBL" id="BTSX01000001">
    <property type="protein sequence ID" value="GMS79516.1"/>
    <property type="molecule type" value="Genomic_DNA"/>
</dbReference>
<feature type="region of interest" description="Disordered" evidence="1">
    <location>
        <begin position="113"/>
        <end position="139"/>
    </location>
</feature>